<proteinExistence type="predicted"/>
<name>A0A2K4ZPS6_9FIRM</name>
<dbReference type="EMBL" id="OFSM01000052">
    <property type="protein sequence ID" value="SOY32491.1"/>
    <property type="molecule type" value="Genomic_DNA"/>
</dbReference>
<reference evidence="2 3" key="1">
    <citation type="submission" date="2018-01" db="EMBL/GenBank/DDBJ databases">
        <authorList>
            <person name="Gaut B.S."/>
            <person name="Morton B.R."/>
            <person name="Clegg M.T."/>
            <person name="Duvall M.R."/>
        </authorList>
    </citation>
    <scope>NUCLEOTIDE SEQUENCE [LARGE SCALE GENOMIC DNA]</scope>
    <source>
        <strain evidence="2">GP69</strain>
    </source>
</reference>
<protein>
    <recommendedName>
        <fullName evidence="1">DpnD/PcfM-like C-terminal domain-containing protein</fullName>
    </recommendedName>
</protein>
<keyword evidence="3" id="KW-1185">Reference proteome</keyword>
<evidence type="ECO:0000313" key="3">
    <source>
        <dbReference type="Proteomes" id="UP000236311"/>
    </source>
</evidence>
<dbReference type="RefSeq" id="WP_172455304.1">
    <property type="nucleotide sequence ID" value="NZ_JANJZD010000057.1"/>
</dbReference>
<accession>A0A2K4ZPS6</accession>
<evidence type="ECO:0000259" key="1">
    <source>
        <dbReference type="Pfam" id="PF14207"/>
    </source>
</evidence>
<evidence type="ECO:0000313" key="2">
    <source>
        <dbReference type="EMBL" id="SOY32491.1"/>
    </source>
</evidence>
<dbReference type="InterPro" id="IPR025575">
    <property type="entry name" value="DpnD/PcfM_C"/>
</dbReference>
<feature type="domain" description="DpnD/PcfM-like C-terminal" evidence="1">
    <location>
        <begin position="5"/>
        <end position="41"/>
    </location>
</feature>
<organism evidence="2 3">
    <name type="scientific">Acetatifactor muris</name>
    <dbReference type="NCBI Taxonomy" id="879566"/>
    <lineage>
        <taxon>Bacteria</taxon>
        <taxon>Bacillati</taxon>
        <taxon>Bacillota</taxon>
        <taxon>Clostridia</taxon>
        <taxon>Lachnospirales</taxon>
        <taxon>Lachnospiraceae</taxon>
        <taxon>Acetatifactor</taxon>
    </lineage>
</organism>
<dbReference type="Proteomes" id="UP000236311">
    <property type="component" value="Unassembled WGS sequence"/>
</dbReference>
<dbReference type="AlphaFoldDB" id="A0A2K4ZPS6"/>
<dbReference type="Pfam" id="PF14207">
    <property type="entry name" value="DpnD-PcfM"/>
    <property type="match status" value="1"/>
</dbReference>
<gene>
    <name evidence="2" type="ORF">AMURIS_05256</name>
</gene>
<sequence>MPKFRVEIVETYRRYVEVEAQNEEAAYKEIDDKIAEGEINLPCDGEDCKYDRELFVSEVKENE</sequence>